<dbReference type="Gene3D" id="3.30.70.380">
    <property type="entry name" value="Ferrodoxin-fold anticodon-binding domain"/>
    <property type="match status" value="1"/>
</dbReference>
<evidence type="ECO:0000256" key="8">
    <source>
        <dbReference type="ARBA" id="ARBA00022741"/>
    </source>
</evidence>
<feature type="domain" description="TRNA-binding" evidence="17">
    <location>
        <begin position="42"/>
        <end position="156"/>
    </location>
</feature>
<evidence type="ECO:0000256" key="12">
    <source>
        <dbReference type="ARBA" id="ARBA00022917"/>
    </source>
</evidence>
<comment type="catalytic activity">
    <reaction evidence="14 15">
        <text>tRNA(Phe) + L-phenylalanine + ATP = L-phenylalanyl-tRNA(Phe) + AMP + diphosphate + H(+)</text>
        <dbReference type="Rhea" id="RHEA:19413"/>
        <dbReference type="Rhea" id="RHEA-COMP:9668"/>
        <dbReference type="Rhea" id="RHEA-COMP:9699"/>
        <dbReference type="ChEBI" id="CHEBI:15378"/>
        <dbReference type="ChEBI" id="CHEBI:30616"/>
        <dbReference type="ChEBI" id="CHEBI:33019"/>
        <dbReference type="ChEBI" id="CHEBI:58095"/>
        <dbReference type="ChEBI" id="CHEBI:78442"/>
        <dbReference type="ChEBI" id="CHEBI:78531"/>
        <dbReference type="ChEBI" id="CHEBI:456215"/>
        <dbReference type="EC" id="6.1.1.20"/>
    </reaction>
</comment>
<dbReference type="FunFam" id="2.40.50.140:FF:000045">
    <property type="entry name" value="Phenylalanine--tRNA ligase beta subunit"/>
    <property type="match status" value="1"/>
</dbReference>
<feature type="domain" description="B5" evidence="19">
    <location>
        <begin position="417"/>
        <end position="493"/>
    </location>
</feature>
<dbReference type="InterPro" id="IPR002547">
    <property type="entry name" value="tRNA-bd_dom"/>
</dbReference>
<feature type="binding site" evidence="15">
    <location>
        <position position="477"/>
    </location>
    <ligand>
        <name>Mg(2+)</name>
        <dbReference type="ChEBI" id="CHEBI:18420"/>
        <note>shared with alpha subunit</note>
    </ligand>
</feature>
<evidence type="ECO:0000256" key="14">
    <source>
        <dbReference type="ARBA" id="ARBA00049255"/>
    </source>
</evidence>
<dbReference type="NCBIfam" id="TIGR00472">
    <property type="entry name" value="pheT_bact"/>
    <property type="match status" value="1"/>
</dbReference>
<dbReference type="RefSeq" id="WP_044220880.1">
    <property type="nucleotide sequence ID" value="NZ_JBKAGJ010000051.1"/>
</dbReference>
<dbReference type="InterPro" id="IPR005121">
    <property type="entry name" value="Fdx_antiC-bd"/>
</dbReference>
<dbReference type="FunFam" id="3.30.70.380:FF:000001">
    <property type="entry name" value="Phenylalanine--tRNA ligase beta subunit"/>
    <property type="match status" value="1"/>
</dbReference>
<dbReference type="Pfam" id="PF01588">
    <property type="entry name" value="tRNA_bind"/>
    <property type="match status" value="1"/>
</dbReference>
<dbReference type="InterPro" id="IPR036690">
    <property type="entry name" value="Fdx_antiC-bd_sf"/>
</dbReference>
<evidence type="ECO:0000256" key="7">
    <source>
        <dbReference type="ARBA" id="ARBA00022723"/>
    </source>
</evidence>
<dbReference type="SUPFAM" id="SSF55681">
    <property type="entry name" value="Class II aaRS and biotin synthetases"/>
    <property type="match status" value="1"/>
</dbReference>
<keyword evidence="21" id="KW-1185">Reference proteome</keyword>
<comment type="cofactor">
    <cofactor evidence="15">
        <name>Mg(2+)</name>
        <dbReference type="ChEBI" id="CHEBI:18420"/>
    </cofactor>
    <text evidence="15">Binds 2 magnesium ions per tetramer.</text>
</comment>
<evidence type="ECO:0000256" key="16">
    <source>
        <dbReference type="PROSITE-ProRule" id="PRU00209"/>
    </source>
</evidence>
<dbReference type="PROSITE" id="PS50886">
    <property type="entry name" value="TRBD"/>
    <property type="match status" value="1"/>
</dbReference>
<dbReference type="EC" id="6.1.1.20" evidence="15"/>
<dbReference type="Pfam" id="PF03483">
    <property type="entry name" value="B3_4"/>
    <property type="match status" value="1"/>
</dbReference>
<dbReference type="GO" id="GO:0005524">
    <property type="term" value="F:ATP binding"/>
    <property type="evidence" value="ECO:0007669"/>
    <property type="project" value="UniProtKB-UniRule"/>
</dbReference>
<evidence type="ECO:0000256" key="2">
    <source>
        <dbReference type="ARBA" id="ARBA00008653"/>
    </source>
</evidence>
<keyword evidence="13 15" id="KW-0030">Aminoacyl-tRNA synthetase</keyword>
<sequence length="815" mass="90188">MKVSLNWLKEYIDIDHSPEEVSAMLTGIGLEEEGMERVESIRGGLEGVVVGHVLECGQHPDADRLSLTKVDVGGEAPLQIVCGAPNVAQGQKVMVATVGTTLYPVGSEEPLTLKKGKIRGQVSEGMICAEDELGTGTSHDGILVLPEDTAVGTPAREYFNIEIDHVYEIGLTPNRSDATNHLGVAKDLAAYLKVNHSHNDGVHLPSVDGFKADDQSLPVSIEVEDAEACPRYASVTLKGITVKESPNWLKNRLLSIGLRPINNVVDVTNFVLHELGQPLHAFDLAKVKGHKIVVKALPKGTKFTTLDEVERELTGEDLMICNGAGEGMCIAGVFGGIGSGVTENTTDVFLESAHFSAKWVRRTSMGHNLRTDAAKVFEKGSDPNIVTYALKRAALLIKELAGGTLSSDITDLYPNPVKPVEVKVSYAHTNRLIGIDIPKAKIHSILEALEMKILADDGETFTVAVPTNKSDVTREADVIEEILRIYGYNEVPIPEQVKTGLNIAPQPDPNLLRDKIGDYLAANGFNEMMALSLSRSQYYKEIFEGLADNKLVYINNTSTVQLDIMRPDMLFSGLEAILHNQNRQQSRLKLFEFGRTYQHGENKIDEQQHLSLFMTGERHPETWLGVREGDADYYALKAFVENILARFGLQGYQETALRDNSLAFGLEYHRGPQTLVRFGKVNPKLVKAMDIRGEVFYADFSWDNLMKARKKYKLSYEELNKFPSSRRDLALVIDNSVKFSDIVAIARKVGKKLIKDINLFDVYENEEQLGAGKKSYAVSFTFENPEKTLKDKEVDKVVNQLIADYESKLGATIRQ</sequence>
<comment type="caution">
    <text evidence="20">The sequence shown here is derived from an EMBL/GenBank/DDBJ whole genome shotgun (WGS) entry which is preliminary data.</text>
</comment>
<accession>A0A098S843</accession>
<evidence type="ECO:0000256" key="10">
    <source>
        <dbReference type="ARBA" id="ARBA00022842"/>
    </source>
</evidence>
<keyword evidence="8 15" id="KW-0547">Nucleotide-binding</keyword>
<dbReference type="PANTHER" id="PTHR10947:SF0">
    <property type="entry name" value="PHENYLALANINE--TRNA LIGASE BETA SUBUNIT"/>
    <property type="match status" value="1"/>
</dbReference>
<keyword evidence="12 15" id="KW-0648">Protein biosynthesis</keyword>
<dbReference type="Gene3D" id="2.40.50.140">
    <property type="entry name" value="Nucleic acid-binding proteins"/>
    <property type="match status" value="1"/>
</dbReference>
<reference evidence="20 21" key="1">
    <citation type="journal article" date="2014" name="Int. J. Syst. Evol. Microbiol.">
        <title>Phaeodactylibacter xiamenensis gen. nov., sp. nov., a member of the family Saprospiraceae isolated from the marine alga Phaeodactylum tricornutum.</title>
        <authorList>
            <person name="Chen Z.Jr."/>
            <person name="Lei X."/>
            <person name="Lai Q."/>
            <person name="Li Y."/>
            <person name="Zhang B."/>
            <person name="Zhang J."/>
            <person name="Zhang H."/>
            <person name="Yang L."/>
            <person name="Zheng W."/>
            <person name="Tian Y."/>
            <person name="Yu Z."/>
            <person name="Xu H.Jr."/>
            <person name="Zheng T."/>
        </authorList>
    </citation>
    <scope>NUCLEOTIDE SEQUENCE [LARGE SCALE GENOMIC DNA]</scope>
    <source>
        <strain evidence="20 21">KD52</strain>
    </source>
</reference>
<dbReference type="AlphaFoldDB" id="A0A098S843"/>
<feature type="binding site" evidence="15">
    <location>
        <position position="480"/>
    </location>
    <ligand>
        <name>Mg(2+)</name>
        <dbReference type="ChEBI" id="CHEBI:18420"/>
        <note>shared with alpha subunit</note>
    </ligand>
</feature>
<dbReference type="InterPro" id="IPR033714">
    <property type="entry name" value="tRNA_bind_bactPheRS"/>
</dbReference>
<gene>
    <name evidence="15" type="primary">pheT</name>
    <name evidence="20" type="ORF">IX84_12905</name>
</gene>
<comment type="similarity">
    <text evidence="2 15">Belongs to the phenylalanyl-tRNA synthetase beta subunit family. Type 1 subfamily.</text>
</comment>
<dbReference type="InterPro" id="IPR004532">
    <property type="entry name" value="Phe-tRNA-ligase_IIc_bsu_bact"/>
</dbReference>
<dbReference type="CDD" id="cd02796">
    <property type="entry name" value="tRNA_bind_bactPheRS"/>
    <property type="match status" value="1"/>
</dbReference>
<evidence type="ECO:0000256" key="1">
    <source>
        <dbReference type="ARBA" id="ARBA00004496"/>
    </source>
</evidence>
<dbReference type="GO" id="GO:0000287">
    <property type="term" value="F:magnesium ion binding"/>
    <property type="evidence" value="ECO:0007669"/>
    <property type="project" value="UniProtKB-UniRule"/>
</dbReference>
<dbReference type="GO" id="GO:0004826">
    <property type="term" value="F:phenylalanine-tRNA ligase activity"/>
    <property type="evidence" value="ECO:0007669"/>
    <property type="project" value="UniProtKB-UniRule"/>
</dbReference>
<keyword evidence="6 15" id="KW-0436">Ligase</keyword>
<evidence type="ECO:0000256" key="11">
    <source>
        <dbReference type="ARBA" id="ARBA00022884"/>
    </source>
</evidence>
<protein>
    <recommendedName>
        <fullName evidence="15">Phenylalanine--tRNA ligase beta subunit</fullName>
        <ecNumber evidence="15">6.1.1.20</ecNumber>
    </recommendedName>
    <alternativeName>
        <fullName evidence="15">Phenylalanyl-tRNA synthetase beta subunit</fullName>
        <shortName evidence="15">PheRS</shortName>
    </alternativeName>
</protein>
<keyword evidence="7 15" id="KW-0479">Metal-binding</keyword>
<evidence type="ECO:0000256" key="5">
    <source>
        <dbReference type="ARBA" id="ARBA00022555"/>
    </source>
</evidence>
<dbReference type="OrthoDB" id="9805455at2"/>
<dbReference type="Pfam" id="PF17759">
    <property type="entry name" value="tRNA_synthFbeta"/>
    <property type="match status" value="1"/>
</dbReference>
<comment type="subcellular location">
    <subcellularLocation>
        <location evidence="1 15">Cytoplasm</location>
    </subcellularLocation>
</comment>
<dbReference type="Proteomes" id="UP000029736">
    <property type="component" value="Unassembled WGS sequence"/>
</dbReference>
<evidence type="ECO:0000259" key="17">
    <source>
        <dbReference type="PROSITE" id="PS50886"/>
    </source>
</evidence>
<comment type="subunit">
    <text evidence="3 15">Tetramer of two alpha and two beta subunits.</text>
</comment>
<dbReference type="Pfam" id="PF03147">
    <property type="entry name" value="FDX-ACB"/>
    <property type="match status" value="1"/>
</dbReference>
<dbReference type="SUPFAM" id="SSF56037">
    <property type="entry name" value="PheT/TilS domain"/>
    <property type="match status" value="1"/>
</dbReference>
<dbReference type="Gene3D" id="3.50.40.10">
    <property type="entry name" value="Phenylalanyl-trna Synthetase, Chain B, domain 3"/>
    <property type="match status" value="1"/>
</dbReference>
<dbReference type="InterPro" id="IPR005147">
    <property type="entry name" value="tRNA_synthase_B5-dom"/>
</dbReference>
<dbReference type="SUPFAM" id="SSF54991">
    <property type="entry name" value="Anticodon-binding domain of PheRS"/>
    <property type="match status" value="1"/>
</dbReference>
<evidence type="ECO:0000256" key="4">
    <source>
        <dbReference type="ARBA" id="ARBA00022490"/>
    </source>
</evidence>
<dbReference type="PROSITE" id="PS51447">
    <property type="entry name" value="FDX_ACB"/>
    <property type="match status" value="1"/>
</dbReference>
<dbReference type="NCBIfam" id="NF045760">
    <property type="entry name" value="YtpR"/>
    <property type="match status" value="1"/>
</dbReference>
<dbReference type="InterPro" id="IPR045060">
    <property type="entry name" value="Phe-tRNA-ligase_IIc_bsu"/>
</dbReference>
<feature type="domain" description="FDX-ACB" evidence="18">
    <location>
        <begin position="720"/>
        <end position="814"/>
    </location>
</feature>
<evidence type="ECO:0000313" key="20">
    <source>
        <dbReference type="EMBL" id="KGE87798.1"/>
    </source>
</evidence>
<dbReference type="InterPro" id="IPR020825">
    <property type="entry name" value="Phe-tRNA_synthase-like_B3/B4"/>
</dbReference>
<evidence type="ECO:0000259" key="19">
    <source>
        <dbReference type="PROSITE" id="PS51483"/>
    </source>
</evidence>
<dbReference type="PANTHER" id="PTHR10947">
    <property type="entry name" value="PHENYLALANYL-TRNA SYNTHETASE BETA CHAIN AND LEUCINE-RICH REPEAT-CONTAINING PROTEIN 47"/>
    <property type="match status" value="1"/>
</dbReference>
<evidence type="ECO:0000256" key="15">
    <source>
        <dbReference type="HAMAP-Rule" id="MF_00283"/>
    </source>
</evidence>
<keyword evidence="9 15" id="KW-0067">ATP-binding</keyword>
<dbReference type="InterPro" id="IPR041616">
    <property type="entry name" value="PheRS_beta_core"/>
</dbReference>
<dbReference type="Pfam" id="PF03484">
    <property type="entry name" value="B5"/>
    <property type="match status" value="1"/>
</dbReference>
<dbReference type="InterPro" id="IPR045864">
    <property type="entry name" value="aa-tRNA-synth_II/BPL/LPL"/>
</dbReference>
<dbReference type="SMART" id="SM00874">
    <property type="entry name" value="B5"/>
    <property type="match status" value="1"/>
</dbReference>
<dbReference type="SUPFAM" id="SSF50249">
    <property type="entry name" value="Nucleic acid-binding proteins"/>
    <property type="match status" value="1"/>
</dbReference>
<dbReference type="InterPro" id="IPR005146">
    <property type="entry name" value="B3/B4_tRNA-bd"/>
</dbReference>
<feature type="binding site" evidence="15">
    <location>
        <position position="471"/>
    </location>
    <ligand>
        <name>Mg(2+)</name>
        <dbReference type="ChEBI" id="CHEBI:18420"/>
        <note>shared with alpha subunit</note>
    </ligand>
</feature>
<dbReference type="PROSITE" id="PS51483">
    <property type="entry name" value="B5"/>
    <property type="match status" value="1"/>
</dbReference>
<dbReference type="HAMAP" id="MF_00283">
    <property type="entry name" value="Phe_tRNA_synth_beta1"/>
    <property type="match status" value="1"/>
</dbReference>
<dbReference type="EMBL" id="JPOS01000030">
    <property type="protein sequence ID" value="KGE87798.1"/>
    <property type="molecule type" value="Genomic_DNA"/>
</dbReference>
<organism evidence="20 21">
    <name type="scientific">Phaeodactylibacter xiamenensis</name>
    <dbReference type="NCBI Taxonomy" id="1524460"/>
    <lineage>
        <taxon>Bacteria</taxon>
        <taxon>Pseudomonadati</taxon>
        <taxon>Bacteroidota</taxon>
        <taxon>Saprospiria</taxon>
        <taxon>Saprospirales</taxon>
        <taxon>Haliscomenobacteraceae</taxon>
        <taxon>Phaeodactylibacter</taxon>
    </lineage>
</organism>
<dbReference type="InterPro" id="IPR009061">
    <property type="entry name" value="DNA-bd_dom_put_sf"/>
</dbReference>
<dbReference type="STRING" id="1524460.IX84_12905"/>
<dbReference type="SMART" id="SM00873">
    <property type="entry name" value="B3_4"/>
    <property type="match status" value="1"/>
</dbReference>
<evidence type="ECO:0000256" key="13">
    <source>
        <dbReference type="ARBA" id="ARBA00023146"/>
    </source>
</evidence>
<dbReference type="Gene3D" id="3.30.56.10">
    <property type="match status" value="2"/>
</dbReference>
<dbReference type="InterPro" id="IPR012340">
    <property type="entry name" value="NA-bd_OB-fold"/>
</dbReference>
<keyword evidence="11 16" id="KW-0694">RNA-binding</keyword>
<dbReference type="SMART" id="SM00896">
    <property type="entry name" value="FDX-ACB"/>
    <property type="match status" value="1"/>
</dbReference>
<evidence type="ECO:0000259" key="18">
    <source>
        <dbReference type="PROSITE" id="PS51447"/>
    </source>
</evidence>
<dbReference type="SUPFAM" id="SSF46955">
    <property type="entry name" value="Putative DNA-binding domain"/>
    <property type="match status" value="1"/>
</dbReference>
<evidence type="ECO:0000256" key="3">
    <source>
        <dbReference type="ARBA" id="ARBA00011209"/>
    </source>
</evidence>
<keyword evidence="4 15" id="KW-0963">Cytoplasm</keyword>
<keyword evidence="5 16" id="KW-0820">tRNA-binding</keyword>
<name>A0A098S843_9BACT</name>
<dbReference type="Gene3D" id="3.30.930.10">
    <property type="entry name" value="Bira Bifunctional Protein, Domain 2"/>
    <property type="match status" value="1"/>
</dbReference>
<feature type="binding site" evidence="15">
    <location>
        <position position="481"/>
    </location>
    <ligand>
        <name>Mg(2+)</name>
        <dbReference type="ChEBI" id="CHEBI:18420"/>
        <note>shared with alpha subunit</note>
    </ligand>
</feature>
<evidence type="ECO:0000256" key="9">
    <source>
        <dbReference type="ARBA" id="ARBA00022840"/>
    </source>
</evidence>
<dbReference type="GO" id="GO:0006432">
    <property type="term" value="P:phenylalanyl-tRNA aminoacylation"/>
    <property type="evidence" value="ECO:0007669"/>
    <property type="project" value="UniProtKB-UniRule"/>
</dbReference>
<dbReference type="GO" id="GO:0009328">
    <property type="term" value="C:phenylalanine-tRNA ligase complex"/>
    <property type="evidence" value="ECO:0007669"/>
    <property type="project" value="TreeGrafter"/>
</dbReference>
<evidence type="ECO:0000313" key="21">
    <source>
        <dbReference type="Proteomes" id="UP000029736"/>
    </source>
</evidence>
<proteinExistence type="inferred from homology"/>
<keyword evidence="10 15" id="KW-0460">Magnesium</keyword>
<dbReference type="GO" id="GO:0000049">
    <property type="term" value="F:tRNA binding"/>
    <property type="evidence" value="ECO:0007669"/>
    <property type="project" value="UniProtKB-UniRule"/>
</dbReference>
<evidence type="ECO:0000256" key="6">
    <source>
        <dbReference type="ARBA" id="ARBA00022598"/>
    </source>
</evidence>
<dbReference type="CDD" id="cd00769">
    <property type="entry name" value="PheRS_beta_core"/>
    <property type="match status" value="1"/>
</dbReference>